<dbReference type="SUPFAM" id="SSF52540">
    <property type="entry name" value="P-loop containing nucleoside triphosphate hydrolases"/>
    <property type="match status" value="1"/>
</dbReference>
<dbReference type="PROSITE" id="PS50045">
    <property type="entry name" value="SIGMA54_INTERACT_4"/>
    <property type="match status" value="1"/>
</dbReference>
<dbReference type="Proteomes" id="UP000446866">
    <property type="component" value="Unassembled WGS sequence"/>
</dbReference>
<dbReference type="GO" id="GO:0043565">
    <property type="term" value="F:sequence-specific DNA binding"/>
    <property type="evidence" value="ECO:0007669"/>
    <property type="project" value="InterPro"/>
</dbReference>
<evidence type="ECO:0000259" key="5">
    <source>
        <dbReference type="PROSITE" id="PS50045"/>
    </source>
</evidence>
<evidence type="ECO:0000256" key="4">
    <source>
        <dbReference type="ARBA" id="ARBA00023163"/>
    </source>
</evidence>
<dbReference type="Gene3D" id="3.40.50.300">
    <property type="entry name" value="P-loop containing nucleotide triphosphate hydrolases"/>
    <property type="match status" value="1"/>
</dbReference>
<dbReference type="InterPro" id="IPR027417">
    <property type="entry name" value="P-loop_NTPase"/>
</dbReference>
<dbReference type="InterPro" id="IPR003593">
    <property type="entry name" value="AAA+_ATPase"/>
</dbReference>
<dbReference type="CDD" id="cd00009">
    <property type="entry name" value="AAA"/>
    <property type="match status" value="1"/>
</dbReference>
<dbReference type="GO" id="GO:0005524">
    <property type="term" value="F:ATP binding"/>
    <property type="evidence" value="ECO:0007669"/>
    <property type="project" value="UniProtKB-KW"/>
</dbReference>
<dbReference type="Gene3D" id="1.10.10.60">
    <property type="entry name" value="Homeodomain-like"/>
    <property type="match status" value="1"/>
</dbReference>
<evidence type="ECO:0000313" key="7">
    <source>
        <dbReference type="Proteomes" id="UP000446866"/>
    </source>
</evidence>
<keyword evidence="4" id="KW-0804">Transcription</keyword>
<dbReference type="Gene3D" id="1.10.8.60">
    <property type="match status" value="1"/>
</dbReference>
<dbReference type="InterPro" id="IPR009057">
    <property type="entry name" value="Homeodomain-like_sf"/>
</dbReference>
<dbReference type="GO" id="GO:0006355">
    <property type="term" value="P:regulation of DNA-templated transcription"/>
    <property type="evidence" value="ECO:0007669"/>
    <property type="project" value="InterPro"/>
</dbReference>
<dbReference type="InterPro" id="IPR025944">
    <property type="entry name" value="Sigma_54_int_dom_CS"/>
</dbReference>
<dbReference type="PROSITE" id="PS00688">
    <property type="entry name" value="SIGMA54_INTERACT_3"/>
    <property type="match status" value="1"/>
</dbReference>
<keyword evidence="1" id="KW-0547">Nucleotide-binding</keyword>
<accession>A0A845QJK6</accession>
<evidence type="ECO:0000256" key="1">
    <source>
        <dbReference type="ARBA" id="ARBA00022741"/>
    </source>
</evidence>
<dbReference type="Gene3D" id="3.30.450.20">
    <property type="entry name" value="PAS domain"/>
    <property type="match status" value="1"/>
</dbReference>
<dbReference type="EMBL" id="QXWK01000001">
    <property type="protein sequence ID" value="NBH60288.1"/>
    <property type="molecule type" value="Genomic_DNA"/>
</dbReference>
<dbReference type="InterPro" id="IPR002078">
    <property type="entry name" value="Sigma_54_int"/>
</dbReference>
<comment type="caution">
    <text evidence="6">The sequence shown here is derived from an EMBL/GenBank/DDBJ whole genome shotgun (WGS) entry which is preliminary data.</text>
</comment>
<keyword evidence="3" id="KW-0805">Transcription regulation</keyword>
<dbReference type="SUPFAM" id="SSF55785">
    <property type="entry name" value="PYP-like sensor domain (PAS domain)"/>
    <property type="match status" value="1"/>
</dbReference>
<keyword evidence="2" id="KW-0067">ATP-binding</keyword>
<protein>
    <recommendedName>
        <fullName evidence="5">Sigma-54 factor interaction domain-containing protein</fullName>
    </recommendedName>
</protein>
<dbReference type="InterPro" id="IPR002197">
    <property type="entry name" value="HTH_Fis"/>
</dbReference>
<dbReference type="AlphaFoldDB" id="A0A845QJK6"/>
<organism evidence="6 7">
    <name type="scientific">Anaerotruncus colihominis</name>
    <dbReference type="NCBI Taxonomy" id="169435"/>
    <lineage>
        <taxon>Bacteria</taxon>
        <taxon>Bacillati</taxon>
        <taxon>Bacillota</taxon>
        <taxon>Clostridia</taxon>
        <taxon>Eubacteriales</taxon>
        <taxon>Oscillospiraceae</taxon>
        <taxon>Anaerotruncus</taxon>
    </lineage>
</organism>
<evidence type="ECO:0000256" key="2">
    <source>
        <dbReference type="ARBA" id="ARBA00022840"/>
    </source>
</evidence>
<evidence type="ECO:0000256" key="3">
    <source>
        <dbReference type="ARBA" id="ARBA00023015"/>
    </source>
</evidence>
<name>A0A845QJK6_9FIRM</name>
<reference evidence="6 7" key="1">
    <citation type="submission" date="2018-08" db="EMBL/GenBank/DDBJ databases">
        <title>Murine metabolic-syndrome-specific gut microbial biobank.</title>
        <authorList>
            <person name="Liu C."/>
        </authorList>
    </citation>
    <scope>NUCLEOTIDE SEQUENCE [LARGE SCALE GENOMIC DNA]</scope>
    <source>
        <strain evidence="6 7">28</strain>
    </source>
</reference>
<dbReference type="Pfam" id="PF00158">
    <property type="entry name" value="Sigma54_activat"/>
    <property type="match status" value="1"/>
</dbReference>
<dbReference type="Pfam" id="PF25601">
    <property type="entry name" value="AAA_lid_14"/>
    <property type="match status" value="1"/>
</dbReference>
<dbReference type="FunFam" id="3.40.50.300:FF:000006">
    <property type="entry name" value="DNA-binding transcriptional regulator NtrC"/>
    <property type="match status" value="1"/>
</dbReference>
<dbReference type="RefSeq" id="WP_160200583.1">
    <property type="nucleotide sequence ID" value="NZ_QXWK01000001.1"/>
</dbReference>
<keyword evidence="7" id="KW-1185">Reference proteome</keyword>
<dbReference type="InterPro" id="IPR035965">
    <property type="entry name" value="PAS-like_dom_sf"/>
</dbReference>
<evidence type="ECO:0000313" key="6">
    <source>
        <dbReference type="EMBL" id="NBH60288.1"/>
    </source>
</evidence>
<dbReference type="SMART" id="SM00382">
    <property type="entry name" value="AAA"/>
    <property type="match status" value="1"/>
</dbReference>
<proteinExistence type="predicted"/>
<dbReference type="PANTHER" id="PTHR32071">
    <property type="entry name" value="TRANSCRIPTIONAL REGULATORY PROTEIN"/>
    <property type="match status" value="1"/>
</dbReference>
<dbReference type="InterPro" id="IPR058031">
    <property type="entry name" value="AAA_lid_NorR"/>
</dbReference>
<dbReference type="Pfam" id="PF02954">
    <property type="entry name" value="HTH_8"/>
    <property type="match status" value="1"/>
</dbReference>
<gene>
    <name evidence="6" type="ORF">D0435_01190</name>
</gene>
<dbReference type="SUPFAM" id="SSF46689">
    <property type="entry name" value="Homeodomain-like"/>
    <property type="match status" value="1"/>
</dbReference>
<feature type="domain" description="Sigma-54 factor interaction" evidence="5">
    <location>
        <begin position="146"/>
        <end position="374"/>
    </location>
</feature>
<sequence length="454" mass="51058">MRYEEIARSVFQMQNFFDELTIFDTDCICRYCEITNPDTYSFTADEIIGKHLFEIFPSASEENSEVYSVVKTGQPIIGYEENGITYKGDHVKGYSSVFPLYHKKKLIGAALALKFIGNEYKNEYISVQDFSSRRSKGAENYTIDDIITIDPDMEKLKQKIIKVRNMDSSVLIEGSTGTGKELIAQALHYSSNRAPMPFISLNCSAIPANLLESTLFGTEKGSYTGAVTRKGLIELADQGTLFLDEINSLDIALQAKLLKAIEEKSVLHLGGHQPIHVDVRIIAAINEEPFAAIAAGHLRSDLFYRLNIISFKLPQLKDRQGDVDHLTAFYIDQFNKKFNRDICGLTEEAIRLFHLHDWPGNVRELRNMLEGAFAITENAFISADDLPDYMRDRASTTPENSSKQPCTYQEYLAAFEKQLLTKTLASYPTKTEAAKALGITKQALNYKLTSLGLK</sequence>